<proteinExistence type="predicted"/>
<keyword evidence="2" id="KW-1185">Reference proteome</keyword>
<sequence>MPLQRVVSFEICYLSLRFPLDALHSYIVTTSLQFIYPVIQSSINIPNMFESAMFVFYIYKRITLKDYLACFFNASDPFWVFVLRLLQTEGVIWRPWNGKVRKKARKREKCTKSTKWQSGVREFLNLAPPDSTKLKTRVDLSVWPRQTRSLAIAR</sequence>
<protein>
    <submittedName>
        <fullName evidence="1">Uncharacterized protein</fullName>
    </submittedName>
</protein>
<accession>A0AA38TM74</accession>
<evidence type="ECO:0000313" key="1">
    <source>
        <dbReference type="EMBL" id="KAJ9556636.1"/>
    </source>
</evidence>
<reference evidence="1" key="1">
    <citation type="submission" date="2023-03" db="EMBL/GenBank/DDBJ databases">
        <title>Chromosome-scale reference genome and RAD-based genetic map of yellow starthistle (Centaurea solstitialis) reveal putative structural variation and QTLs associated with invader traits.</title>
        <authorList>
            <person name="Reatini B."/>
            <person name="Cang F.A."/>
            <person name="Jiang Q."/>
            <person name="Mckibben M.T.W."/>
            <person name="Barker M.S."/>
            <person name="Rieseberg L.H."/>
            <person name="Dlugosch K.M."/>
        </authorList>
    </citation>
    <scope>NUCLEOTIDE SEQUENCE</scope>
    <source>
        <strain evidence="1">CAN-66</strain>
        <tissue evidence="1">Leaf</tissue>
    </source>
</reference>
<dbReference type="AlphaFoldDB" id="A0AA38TM74"/>
<dbReference type="EMBL" id="JARYMX010000003">
    <property type="protein sequence ID" value="KAJ9556636.1"/>
    <property type="molecule type" value="Genomic_DNA"/>
</dbReference>
<dbReference type="Proteomes" id="UP001172457">
    <property type="component" value="Chromosome 3"/>
</dbReference>
<name>A0AA38TM74_9ASTR</name>
<gene>
    <name evidence="1" type="ORF">OSB04_011250</name>
</gene>
<comment type="caution">
    <text evidence="1">The sequence shown here is derived from an EMBL/GenBank/DDBJ whole genome shotgun (WGS) entry which is preliminary data.</text>
</comment>
<evidence type="ECO:0000313" key="2">
    <source>
        <dbReference type="Proteomes" id="UP001172457"/>
    </source>
</evidence>
<organism evidence="1 2">
    <name type="scientific">Centaurea solstitialis</name>
    <name type="common">yellow star-thistle</name>
    <dbReference type="NCBI Taxonomy" id="347529"/>
    <lineage>
        <taxon>Eukaryota</taxon>
        <taxon>Viridiplantae</taxon>
        <taxon>Streptophyta</taxon>
        <taxon>Embryophyta</taxon>
        <taxon>Tracheophyta</taxon>
        <taxon>Spermatophyta</taxon>
        <taxon>Magnoliopsida</taxon>
        <taxon>eudicotyledons</taxon>
        <taxon>Gunneridae</taxon>
        <taxon>Pentapetalae</taxon>
        <taxon>asterids</taxon>
        <taxon>campanulids</taxon>
        <taxon>Asterales</taxon>
        <taxon>Asteraceae</taxon>
        <taxon>Carduoideae</taxon>
        <taxon>Cardueae</taxon>
        <taxon>Centaureinae</taxon>
        <taxon>Centaurea</taxon>
    </lineage>
</organism>